<dbReference type="EMBL" id="AP015040">
    <property type="protein sequence ID" value="BAT91477.1"/>
    <property type="molecule type" value="Genomic_DNA"/>
</dbReference>
<reference evidence="5 6" key="1">
    <citation type="journal article" date="2015" name="Sci. Rep.">
        <title>The power of single molecule real-time sequencing technology in the de novo assembly of a eukaryotic genome.</title>
        <authorList>
            <person name="Sakai H."/>
            <person name="Naito K."/>
            <person name="Ogiso-Tanaka E."/>
            <person name="Takahashi Y."/>
            <person name="Iseki K."/>
            <person name="Muto C."/>
            <person name="Satou K."/>
            <person name="Teruya K."/>
            <person name="Shiroma A."/>
            <person name="Shimoji M."/>
            <person name="Hirano T."/>
            <person name="Itoh T."/>
            <person name="Kaga A."/>
            <person name="Tomooka N."/>
        </authorList>
    </citation>
    <scope>NUCLEOTIDE SEQUENCE [LARGE SCALE GENOMIC DNA]</scope>
    <source>
        <strain evidence="6">cv. Shumari</strain>
    </source>
</reference>
<dbReference type="PANTHER" id="PTHR33137">
    <property type="entry name" value="MEDIATOR OF RNA POLYMERASE II TRANSCRIPTION SUBUNIT 15A-RELATED"/>
    <property type="match status" value="1"/>
</dbReference>
<feature type="domain" description="Mediator complex subunit 15 KIX" evidence="4">
    <location>
        <begin position="278"/>
        <end position="357"/>
    </location>
</feature>
<dbReference type="PANTHER" id="PTHR33137:SF4">
    <property type="entry name" value="MEDIATOR OF RNA POLYMERASE II TRANSCRIPTION SUBUNIT 15A-RELATED"/>
    <property type="match status" value="1"/>
</dbReference>
<evidence type="ECO:0000256" key="3">
    <source>
        <dbReference type="SAM" id="MobiDB-lite"/>
    </source>
</evidence>
<sequence length="361" mass="42165">MDRPNQEANMYTKDWRNGLPQELRQRIINQIMDKLKKHIPFHGKNGLHELLFIAKRFEEKIFTSATSWPDYLLKISLKIQRMDTKSQGTTRTNPPNQVTSIKVEAKQSEMQRLIVPMPLPKTSLKRHHHQMDNDNGRPNQGTEGNSNWRDGLHPETRQMNINTMVDSLEKHLPDSGQDVLPELHMIAQRFEKKIFNAATSWPDYLLKIYLKMHSIETGCQCTKANVPNQVTYIKVEAQQSDTQSVIVPTPSPKISLKRHQHQMDNDKGRRNQGTEANSHWRDELHPETRQIYVNKIMEILKRHLPLFDQERFHELQKIAQRFEENIFIAATSQSDYLKKISLKMLTNETKSQGSMANASWF</sequence>
<dbReference type="SUPFAM" id="SSF47040">
    <property type="entry name" value="Kix domain of CBP (creb binding protein)"/>
    <property type="match status" value="2"/>
</dbReference>
<dbReference type="OrthoDB" id="1912459at2759"/>
<accession>A0A0S3SF72</accession>
<protein>
    <recommendedName>
        <fullName evidence="4">Mediator complex subunit 15 KIX domain-containing protein</fullName>
    </recommendedName>
</protein>
<feature type="domain" description="Mediator complex subunit 15 KIX" evidence="4">
    <location>
        <begin position="146"/>
        <end position="224"/>
    </location>
</feature>
<dbReference type="InterPro" id="IPR036546">
    <property type="entry name" value="MED15_KIX"/>
</dbReference>
<feature type="region of interest" description="Disordered" evidence="3">
    <location>
        <begin position="257"/>
        <end position="278"/>
    </location>
</feature>
<dbReference type="Pfam" id="PF16987">
    <property type="entry name" value="KIX_2"/>
    <property type="match status" value="3"/>
</dbReference>
<gene>
    <name evidence="5" type="primary">Vigan.07G007700</name>
    <name evidence="5" type="ORF">VIGAN_07007700</name>
</gene>
<dbReference type="InterPro" id="IPR044661">
    <property type="entry name" value="MED15a/b/c-like"/>
</dbReference>
<evidence type="ECO:0000259" key="4">
    <source>
        <dbReference type="Pfam" id="PF16987"/>
    </source>
</evidence>
<organism evidence="5 6">
    <name type="scientific">Vigna angularis var. angularis</name>
    <dbReference type="NCBI Taxonomy" id="157739"/>
    <lineage>
        <taxon>Eukaryota</taxon>
        <taxon>Viridiplantae</taxon>
        <taxon>Streptophyta</taxon>
        <taxon>Embryophyta</taxon>
        <taxon>Tracheophyta</taxon>
        <taxon>Spermatophyta</taxon>
        <taxon>Magnoliopsida</taxon>
        <taxon>eudicotyledons</taxon>
        <taxon>Gunneridae</taxon>
        <taxon>Pentapetalae</taxon>
        <taxon>rosids</taxon>
        <taxon>fabids</taxon>
        <taxon>Fabales</taxon>
        <taxon>Fabaceae</taxon>
        <taxon>Papilionoideae</taxon>
        <taxon>50 kb inversion clade</taxon>
        <taxon>NPAAA clade</taxon>
        <taxon>indigoferoid/millettioid clade</taxon>
        <taxon>Phaseoleae</taxon>
        <taxon>Vigna</taxon>
    </lineage>
</organism>
<evidence type="ECO:0000256" key="2">
    <source>
        <dbReference type="ARBA" id="ARBA00023242"/>
    </source>
</evidence>
<feature type="region of interest" description="Disordered" evidence="3">
    <location>
        <begin position="123"/>
        <end position="153"/>
    </location>
</feature>
<feature type="domain" description="Mediator complex subunit 15 KIX" evidence="4">
    <location>
        <begin position="12"/>
        <end position="90"/>
    </location>
</feature>
<dbReference type="GO" id="GO:0003713">
    <property type="term" value="F:transcription coactivator activity"/>
    <property type="evidence" value="ECO:0007669"/>
    <property type="project" value="InterPro"/>
</dbReference>
<name>A0A0S3SF72_PHAAN</name>
<dbReference type="Proteomes" id="UP000291084">
    <property type="component" value="Chromosome 7"/>
</dbReference>
<dbReference type="GO" id="GO:0031490">
    <property type="term" value="F:chromatin DNA binding"/>
    <property type="evidence" value="ECO:0007669"/>
    <property type="project" value="InterPro"/>
</dbReference>
<dbReference type="FunFam" id="1.10.246.20:FF:000003">
    <property type="entry name" value="Mediator of RNA polymerase II transcription subunit 15a"/>
    <property type="match status" value="2"/>
</dbReference>
<evidence type="ECO:0000313" key="5">
    <source>
        <dbReference type="EMBL" id="BAT91477.1"/>
    </source>
</evidence>
<keyword evidence="2" id="KW-0539">Nucleus</keyword>
<dbReference type="Gene3D" id="1.10.246.20">
    <property type="entry name" value="Coactivator CBP, KIX domain"/>
    <property type="match status" value="3"/>
</dbReference>
<proteinExistence type="predicted"/>
<evidence type="ECO:0000256" key="1">
    <source>
        <dbReference type="ARBA" id="ARBA00004123"/>
    </source>
</evidence>
<dbReference type="AlphaFoldDB" id="A0A0S3SF72"/>
<dbReference type="GO" id="GO:0005634">
    <property type="term" value="C:nucleus"/>
    <property type="evidence" value="ECO:0007669"/>
    <property type="project" value="UniProtKB-SubCell"/>
</dbReference>
<keyword evidence="6" id="KW-1185">Reference proteome</keyword>
<comment type="subcellular location">
    <subcellularLocation>
        <location evidence="1">Nucleus</location>
    </subcellularLocation>
</comment>
<evidence type="ECO:0000313" key="6">
    <source>
        <dbReference type="Proteomes" id="UP000291084"/>
    </source>
</evidence>
<dbReference type="InterPro" id="IPR036529">
    <property type="entry name" value="KIX_dom_sf"/>
</dbReference>
<feature type="compositionally biased region" description="Polar residues" evidence="3">
    <location>
        <begin position="136"/>
        <end position="148"/>
    </location>
</feature>